<dbReference type="EMBL" id="BGZK01000519">
    <property type="protein sequence ID" value="GBP48220.1"/>
    <property type="molecule type" value="Genomic_DNA"/>
</dbReference>
<keyword evidence="2" id="KW-1185">Reference proteome</keyword>
<reference evidence="1 2" key="1">
    <citation type="journal article" date="2019" name="Commun. Biol.">
        <title>The bagworm genome reveals a unique fibroin gene that provides high tensile strength.</title>
        <authorList>
            <person name="Kono N."/>
            <person name="Nakamura H."/>
            <person name="Ohtoshi R."/>
            <person name="Tomita M."/>
            <person name="Numata K."/>
            <person name="Arakawa K."/>
        </authorList>
    </citation>
    <scope>NUCLEOTIDE SEQUENCE [LARGE SCALE GENOMIC DNA]</scope>
</reference>
<protein>
    <submittedName>
        <fullName evidence="1">Uncharacterized protein</fullName>
    </submittedName>
</protein>
<dbReference type="Proteomes" id="UP000299102">
    <property type="component" value="Unassembled WGS sequence"/>
</dbReference>
<name>A0A4C1WBD9_EUMVA</name>
<dbReference type="AlphaFoldDB" id="A0A4C1WBD9"/>
<sequence>MLPVRRRSCDACASDVRVQKTINEMIDSVNKRGLVETPRAAPPPPPNPDADRRIIFHSPYRPRSVCDVKKVTGILFSLRDELSESGRAIVNARAVADANERKTAVSPLPVSCGPEQRAHPRLTIADRSRACPSLADRLVQRNVHRYMIVNAF</sequence>
<comment type="caution">
    <text evidence="1">The sequence shown here is derived from an EMBL/GenBank/DDBJ whole genome shotgun (WGS) entry which is preliminary data.</text>
</comment>
<organism evidence="1 2">
    <name type="scientific">Eumeta variegata</name>
    <name type="common">Bagworm moth</name>
    <name type="synonym">Eumeta japonica</name>
    <dbReference type="NCBI Taxonomy" id="151549"/>
    <lineage>
        <taxon>Eukaryota</taxon>
        <taxon>Metazoa</taxon>
        <taxon>Ecdysozoa</taxon>
        <taxon>Arthropoda</taxon>
        <taxon>Hexapoda</taxon>
        <taxon>Insecta</taxon>
        <taxon>Pterygota</taxon>
        <taxon>Neoptera</taxon>
        <taxon>Endopterygota</taxon>
        <taxon>Lepidoptera</taxon>
        <taxon>Glossata</taxon>
        <taxon>Ditrysia</taxon>
        <taxon>Tineoidea</taxon>
        <taxon>Psychidae</taxon>
        <taxon>Oiketicinae</taxon>
        <taxon>Eumeta</taxon>
    </lineage>
</organism>
<proteinExistence type="predicted"/>
<evidence type="ECO:0000313" key="2">
    <source>
        <dbReference type="Proteomes" id="UP000299102"/>
    </source>
</evidence>
<evidence type="ECO:0000313" key="1">
    <source>
        <dbReference type="EMBL" id="GBP48220.1"/>
    </source>
</evidence>
<accession>A0A4C1WBD9</accession>
<gene>
    <name evidence="1" type="ORF">EVAR_96809_1</name>
</gene>